<evidence type="ECO:0000313" key="10">
    <source>
        <dbReference type="EMBL" id="KAK7044041.1"/>
    </source>
</evidence>
<gene>
    <name evidence="10" type="ORF">SK128_027582</name>
</gene>
<evidence type="ECO:0000256" key="6">
    <source>
        <dbReference type="ARBA" id="ARBA00022989"/>
    </source>
</evidence>
<dbReference type="Pfam" id="PF15168">
    <property type="entry name" value="TRIQK"/>
    <property type="match status" value="1"/>
</dbReference>
<feature type="transmembrane region" description="Helical" evidence="9">
    <location>
        <begin position="150"/>
        <end position="174"/>
    </location>
</feature>
<dbReference type="InterPro" id="IPR024842">
    <property type="entry name" value="TRIQK"/>
</dbReference>
<evidence type="ECO:0000256" key="8">
    <source>
        <dbReference type="SAM" id="MobiDB-lite"/>
    </source>
</evidence>
<evidence type="ECO:0000256" key="3">
    <source>
        <dbReference type="ARBA" id="ARBA00014257"/>
    </source>
</evidence>
<proteinExistence type="inferred from homology"/>
<comment type="caution">
    <text evidence="10">The sequence shown here is derived from an EMBL/GenBank/DDBJ whole genome shotgun (WGS) entry which is preliminary data.</text>
</comment>
<reference evidence="10 11" key="1">
    <citation type="submission" date="2023-11" db="EMBL/GenBank/DDBJ databases">
        <title>Halocaridina rubra genome assembly.</title>
        <authorList>
            <person name="Smith C."/>
        </authorList>
    </citation>
    <scope>NUCLEOTIDE SEQUENCE [LARGE SCALE GENOMIC DNA]</scope>
    <source>
        <strain evidence="10">EP-1</strain>
        <tissue evidence="10">Whole</tissue>
    </source>
</reference>
<sequence>MKFRKSALLNGGPPSVLRRKGTPTSRKYLQNSLTTIEAVVLGLHGTTVRPKLEYATLFWKPYLKEQEWFVDKAKYICPSLSRYLSTIEDNAQIEERTEMGRKDAQTTRLPVDHYRKQIGKQNKKYTNVDVKKIKKQTEMKKKTTRVYKDVKVVVGGFVGTAILVYLVMFVWYSLTSSNGV</sequence>
<evidence type="ECO:0000256" key="4">
    <source>
        <dbReference type="ARBA" id="ARBA00022692"/>
    </source>
</evidence>
<evidence type="ECO:0000313" key="11">
    <source>
        <dbReference type="Proteomes" id="UP001381693"/>
    </source>
</evidence>
<feature type="region of interest" description="Disordered" evidence="8">
    <location>
        <begin position="1"/>
        <end position="22"/>
    </location>
</feature>
<evidence type="ECO:0000256" key="1">
    <source>
        <dbReference type="ARBA" id="ARBA00004389"/>
    </source>
</evidence>
<comment type="subcellular location">
    <subcellularLocation>
        <location evidence="1">Endoplasmic reticulum membrane</location>
        <topology evidence="1">Single-pass membrane protein</topology>
    </subcellularLocation>
</comment>
<dbReference type="PANTHER" id="PTHR20583:SF1">
    <property type="entry name" value="TRIPLE QXXK_R MOTIF-CONTAINING PROTEIN"/>
    <property type="match status" value="1"/>
</dbReference>
<evidence type="ECO:0000256" key="7">
    <source>
        <dbReference type="ARBA" id="ARBA00023136"/>
    </source>
</evidence>
<keyword evidence="11" id="KW-1185">Reference proteome</keyword>
<keyword evidence="5" id="KW-0256">Endoplasmic reticulum</keyword>
<protein>
    <recommendedName>
        <fullName evidence="3">Triple QxxK/R motif-containing protein</fullName>
    </recommendedName>
</protein>
<keyword evidence="6 9" id="KW-1133">Transmembrane helix</keyword>
<accession>A0AAN8WCQ1</accession>
<name>A0AAN8WCQ1_HALRR</name>
<dbReference type="Proteomes" id="UP001381693">
    <property type="component" value="Unassembled WGS sequence"/>
</dbReference>
<keyword evidence="4 9" id="KW-0812">Transmembrane</keyword>
<dbReference type="PANTHER" id="PTHR20583">
    <property type="entry name" value="TRIPLE QXXK/R MOTIF-CONTAINING PROTEIN"/>
    <property type="match status" value="1"/>
</dbReference>
<dbReference type="GO" id="GO:0005789">
    <property type="term" value="C:endoplasmic reticulum membrane"/>
    <property type="evidence" value="ECO:0007669"/>
    <property type="project" value="UniProtKB-SubCell"/>
</dbReference>
<keyword evidence="7 9" id="KW-0472">Membrane</keyword>
<comment type="similarity">
    <text evidence="2">Belongs to the TRIQK family.</text>
</comment>
<evidence type="ECO:0000256" key="2">
    <source>
        <dbReference type="ARBA" id="ARBA00007709"/>
    </source>
</evidence>
<dbReference type="EMBL" id="JAXCGZ010021742">
    <property type="protein sequence ID" value="KAK7044041.1"/>
    <property type="molecule type" value="Genomic_DNA"/>
</dbReference>
<organism evidence="10 11">
    <name type="scientific">Halocaridina rubra</name>
    <name type="common">Hawaiian red shrimp</name>
    <dbReference type="NCBI Taxonomy" id="373956"/>
    <lineage>
        <taxon>Eukaryota</taxon>
        <taxon>Metazoa</taxon>
        <taxon>Ecdysozoa</taxon>
        <taxon>Arthropoda</taxon>
        <taxon>Crustacea</taxon>
        <taxon>Multicrustacea</taxon>
        <taxon>Malacostraca</taxon>
        <taxon>Eumalacostraca</taxon>
        <taxon>Eucarida</taxon>
        <taxon>Decapoda</taxon>
        <taxon>Pleocyemata</taxon>
        <taxon>Caridea</taxon>
        <taxon>Atyoidea</taxon>
        <taxon>Atyidae</taxon>
        <taxon>Halocaridina</taxon>
    </lineage>
</organism>
<evidence type="ECO:0000256" key="9">
    <source>
        <dbReference type="SAM" id="Phobius"/>
    </source>
</evidence>
<dbReference type="AlphaFoldDB" id="A0AAN8WCQ1"/>
<evidence type="ECO:0000256" key="5">
    <source>
        <dbReference type="ARBA" id="ARBA00022824"/>
    </source>
</evidence>